<evidence type="ECO:0000256" key="5">
    <source>
        <dbReference type="ARBA" id="ARBA00022989"/>
    </source>
</evidence>
<dbReference type="GO" id="GO:0005886">
    <property type="term" value="C:plasma membrane"/>
    <property type="evidence" value="ECO:0007669"/>
    <property type="project" value="UniProtKB-SubCell"/>
</dbReference>
<evidence type="ECO:0000256" key="2">
    <source>
        <dbReference type="ARBA" id="ARBA00022475"/>
    </source>
</evidence>
<protein>
    <submittedName>
        <fullName evidence="9">Phosphoesterase PA-phosphatase related</fullName>
    </submittedName>
</protein>
<keyword evidence="4" id="KW-0378">Hydrolase</keyword>
<sequence length="225" mass="25093">MANRFSGICAKRTEEDNLNQREVAMTKTQSAALSAMAAAVCIPIGYFLVDIPVTEYFHSLRERSFIDALRLVTSLGESQWYLVAGLCLWIVFRKRSDRTAFGGMLLFSSVALSGIAANLFKTLLGRARPHLYFKEGIYGFDFFHIDYSWLSFPSGHAATALGAASTLALLFPGYRAAFYSAGLVIATSRIVLNEHYPSDVIAGSLLGYYTTVYLYQRFFREKMHG</sequence>
<evidence type="ECO:0000256" key="1">
    <source>
        <dbReference type="ARBA" id="ARBA00004651"/>
    </source>
</evidence>
<evidence type="ECO:0000313" key="9">
    <source>
        <dbReference type="EMBL" id="ACE04709.1"/>
    </source>
</evidence>
<feature type="transmembrane region" description="Helical" evidence="7">
    <location>
        <begin position="104"/>
        <end position="127"/>
    </location>
</feature>
<dbReference type="GO" id="GO:0016787">
    <property type="term" value="F:hydrolase activity"/>
    <property type="evidence" value="ECO:0007669"/>
    <property type="project" value="UniProtKB-KW"/>
</dbReference>
<dbReference type="SUPFAM" id="SSF48317">
    <property type="entry name" value="Acid phosphatase/Vanadium-dependent haloperoxidase"/>
    <property type="match status" value="1"/>
</dbReference>
<name>B3ELC1_CHLPB</name>
<dbReference type="HOGENOM" id="CLU_072573_6_2_10"/>
<reference evidence="9" key="1">
    <citation type="submission" date="2008-06" db="EMBL/GenBank/DDBJ databases">
        <title>Complete sequence of Chlorobium phaeobacteroides BS1.</title>
        <authorList>
            <consortium name="US DOE Joint Genome Institute"/>
            <person name="Lucas S."/>
            <person name="Copeland A."/>
            <person name="Lapidus A."/>
            <person name="Glavina del Rio T."/>
            <person name="Dalin E."/>
            <person name="Tice H."/>
            <person name="Bruce D."/>
            <person name="Goodwin L."/>
            <person name="Pitluck S."/>
            <person name="Schmutz J."/>
            <person name="Larimer F."/>
            <person name="Land M."/>
            <person name="Hauser L."/>
            <person name="Kyrpides N."/>
            <person name="Ovchinnikova G."/>
            <person name="Li T."/>
            <person name="Liu Z."/>
            <person name="Zhao F."/>
            <person name="Overmann J."/>
            <person name="Bryant D.A."/>
            <person name="Richardson P."/>
        </authorList>
    </citation>
    <scope>NUCLEOTIDE SEQUENCE [LARGE SCALE GENOMIC DNA]</scope>
    <source>
        <strain evidence="9">BS1</strain>
    </source>
</reference>
<dbReference type="KEGG" id="cpb:Cphamn1_1791"/>
<evidence type="ECO:0000256" key="7">
    <source>
        <dbReference type="SAM" id="Phobius"/>
    </source>
</evidence>
<feature type="domain" description="Phosphatidic acid phosphatase type 2/haloperoxidase" evidence="8">
    <location>
        <begin position="101"/>
        <end position="215"/>
    </location>
</feature>
<feature type="transmembrane region" description="Helical" evidence="7">
    <location>
        <begin position="198"/>
        <end position="215"/>
    </location>
</feature>
<keyword evidence="6 7" id="KW-0472">Membrane</keyword>
<dbReference type="PANTHER" id="PTHR14969:SF62">
    <property type="entry name" value="DECAPRENYLPHOSPHORYL-5-PHOSPHORIBOSE PHOSPHATASE RV3807C-RELATED"/>
    <property type="match status" value="1"/>
</dbReference>
<dbReference type="STRING" id="331678.Cphamn1_1791"/>
<dbReference type="InterPro" id="IPR000326">
    <property type="entry name" value="PAP2/HPO"/>
</dbReference>
<feature type="transmembrane region" description="Helical" evidence="7">
    <location>
        <begin position="31"/>
        <end position="49"/>
    </location>
</feature>
<dbReference type="Pfam" id="PF01569">
    <property type="entry name" value="PAP2"/>
    <property type="match status" value="1"/>
</dbReference>
<accession>B3ELC1</accession>
<evidence type="ECO:0000259" key="8">
    <source>
        <dbReference type="SMART" id="SM00014"/>
    </source>
</evidence>
<comment type="subcellular location">
    <subcellularLocation>
        <location evidence="1">Cell membrane</location>
        <topology evidence="1">Multi-pass membrane protein</topology>
    </subcellularLocation>
</comment>
<feature type="transmembrane region" description="Helical" evidence="7">
    <location>
        <begin position="147"/>
        <end position="169"/>
    </location>
</feature>
<dbReference type="SMART" id="SM00014">
    <property type="entry name" value="acidPPc"/>
    <property type="match status" value="1"/>
</dbReference>
<gene>
    <name evidence="9" type="ordered locus">Cphamn1_1791</name>
</gene>
<keyword evidence="5 7" id="KW-1133">Transmembrane helix</keyword>
<evidence type="ECO:0000256" key="4">
    <source>
        <dbReference type="ARBA" id="ARBA00022801"/>
    </source>
</evidence>
<dbReference type="PANTHER" id="PTHR14969">
    <property type="entry name" value="SPHINGOSINE-1-PHOSPHATE PHOSPHOHYDROLASE"/>
    <property type="match status" value="1"/>
</dbReference>
<keyword evidence="3 7" id="KW-0812">Transmembrane</keyword>
<dbReference type="EMBL" id="CP001101">
    <property type="protein sequence ID" value="ACE04709.1"/>
    <property type="molecule type" value="Genomic_DNA"/>
</dbReference>
<dbReference type="AlphaFoldDB" id="B3ELC1"/>
<feature type="transmembrane region" description="Helical" evidence="7">
    <location>
        <begin position="69"/>
        <end position="92"/>
    </location>
</feature>
<organism evidence="9">
    <name type="scientific">Chlorobium phaeobacteroides (strain BS1)</name>
    <dbReference type="NCBI Taxonomy" id="331678"/>
    <lineage>
        <taxon>Bacteria</taxon>
        <taxon>Pseudomonadati</taxon>
        <taxon>Chlorobiota</taxon>
        <taxon>Chlorobiia</taxon>
        <taxon>Chlorobiales</taxon>
        <taxon>Chlorobiaceae</taxon>
        <taxon>Chlorobium/Pelodictyon group</taxon>
        <taxon>Chlorobium</taxon>
    </lineage>
</organism>
<proteinExistence type="predicted"/>
<dbReference type="CDD" id="cd03389">
    <property type="entry name" value="PAP2_lipid_A_1_phosphatase"/>
    <property type="match status" value="1"/>
</dbReference>
<keyword evidence="2" id="KW-1003">Cell membrane</keyword>
<dbReference type="InterPro" id="IPR036938">
    <property type="entry name" value="PAP2/HPO_sf"/>
</dbReference>
<evidence type="ECO:0000256" key="6">
    <source>
        <dbReference type="ARBA" id="ARBA00023136"/>
    </source>
</evidence>
<dbReference type="Gene3D" id="1.20.144.10">
    <property type="entry name" value="Phosphatidic acid phosphatase type 2/haloperoxidase"/>
    <property type="match status" value="2"/>
</dbReference>
<evidence type="ECO:0000256" key="3">
    <source>
        <dbReference type="ARBA" id="ARBA00022692"/>
    </source>
</evidence>
<dbReference type="eggNOG" id="COG0671">
    <property type="taxonomic scope" value="Bacteria"/>
</dbReference>